<keyword evidence="4" id="KW-0443">Lipid metabolism</keyword>
<dbReference type="GO" id="GO:0004623">
    <property type="term" value="F:phospholipase A2 activity"/>
    <property type="evidence" value="ECO:0007669"/>
    <property type="project" value="TreeGrafter"/>
</dbReference>
<accession>A0A673GZJ6</accession>
<dbReference type="AlphaFoldDB" id="A0A673GZJ6"/>
<dbReference type="GO" id="GO:0005737">
    <property type="term" value="C:cytoplasm"/>
    <property type="evidence" value="ECO:0007669"/>
    <property type="project" value="TreeGrafter"/>
</dbReference>
<dbReference type="Gene3D" id="3.90.1720.10">
    <property type="entry name" value="endopeptidase domain like (from Nostoc punctiforme)"/>
    <property type="match status" value="1"/>
</dbReference>
<evidence type="ECO:0000256" key="2">
    <source>
        <dbReference type="ARBA" id="ARBA00022679"/>
    </source>
</evidence>
<dbReference type="Ensembl" id="ENSSRHT00000019227.1">
    <property type="protein sequence ID" value="ENSSRHP00000018641.1"/>
    <property type="gene ID" value="ENSSRHG00000010088.1"/>
</dbReference>
<dbReference type="GO" id="GO:0016410">
    <property type="term" value="F:N-acyltransferase activity"/>
    <property type="evidence" value="ECO:0007669"/>
    <property type="project" value="TreeGrafter"/>
</dbReference>
<dbReference type="GO" id="GO:0008970">
    <property type="term" value="F:phospholipase A1 activity"/>
    <property type="evidence" value="ECO:0007669"/>
    <property type="project" value="TreeGrafter"/>
</dbReference>
<dbReference type="PANTHER" id="PTHR13943">
    <property type="entry name" value="HRAS-LIKE SUPPRESSOR - RELATED"/>
    <property type="match status" value="1"/>
</dbReference>
<keyword evidence="7" id="KW-1185">Reference proteome</keyword>
<name>A0A673GZJ6_9TELE</name>
<keyword evidence="2" id="KW-0808">Transferase</keyword>
<keyword evidence="3" id="KW-0378">Hydrolase</keyword>
<comment type="similarity">
    <text evidence="1">Belongs to the H-rev107 family.</text>
</comment>
<dbReference type="Proteomes" id="UP000472270">
    <property type="component" value="Unassembled WGS sequence"/>
</dbReference>
<evidence type="ECO:0000256" key="3">
    <source>
        <dbReference type="ARBA" id="ARBA00022801"/>
    </source>
</evidence>
<dbReference type="PANTHER" id="PTHR13943:SF31">
    <property type="entry name" value="PHOSPHOLIPASE A AND ACYLTRANSFERASE 3"/>
    <property type="match status" value="1"/>
</dbReference>
<reference evidence="6" key="2">
    <citation type="submission" date="2025-09" db="UniProtKB">
        <authorList>
            <consortium name="Ensembl"/>
        </authorList>
    </citation>
    <scope>IDENTIFICATION</scope>
</reference>
<dbReference type="PROSITE" id="PS51934">
    <property type="entry name" value="LRAT"/>
    <property type="match status" value="1"/>
</dbReference>
<reference evidence="6" key="1">
    <citation type="submission" date="2025-08" db="UniProtKB">
        <authorList>
            <consortium name="Ensembl"/>
        </authorList>
    </citation>
    <scope>IDENTIFICATION</scope>
</reference>
<dbReference type="InterPro" id="IPR051496">
    <property type="entry name" value="H-rev107_PLA/AT"/>
</dbReference>
<evidence type="ECO:0000259" key="5">
    <source>
        <dbReference type="PROSITE" id="PS51934"/>
    </source>
</evidence>
<feature type="domain" description="LRAT" evidence="5">
    <location>
        <begin position="1"/>
        <end position="119"/>
    </location>
</feature>
<evidence type="ECO:0000313" key="6">
    <source>
        <dbReference type="Ensembl" id="ENSSRHP00000018641.1"/>
    </source>
</evidence>
<proteinExistence type="inferred from homology"/>
<sequence>KGPRTEPWGTNYLPLGKTEDCFYFSISFSIAEHTDAGVSSVKSIPDKVTVKKENIQDVVGNDKYRINNRIDNQYEPRPIQDILRDAESLVGEELLYNVIFINCEHFVTLLRYGRPRSQQVQLFGMTSHTELNCTFKCLKGIVYPKMKILSLYF</sequence>
<evidence type="ECO:0000256" key="1">
    <source>
        <dbReference type="ARBA" id="ARBA00007824"/>
    </source>
</evidence>
<dbReference type="GO" id="GO:0070292">
    <property type="term" value="P:N-acylphosphatidylethanolamine metabolic process"/>
    <property type="evidence" value="ECO:0007669"/>
    <property type="project" value="TreeGrafter"/>
</dbReference>
<protein>
    <recommendedName>
        <fullName evidence="5">LRAT domain-containing protein</fullName>
    </recommendedName>
</protein>
<dbReference type="InterPro" id="IPR007053">
    <property type="entry name" value="LRAT_dom"/>
</dbReference>
<evidence type="ECO:0000256" key="4">
    <source>
        <dbReference type="ARBA" id="ARBA00023098"/>
    </source>
</evidence>
<organism evidence="6 7">
    <name type="scientific">Sinocyclocheilus rhinocerous</name>
    <dbReference type="NCBI Taxonomy" id="307959"/>
    <lineage>
        <taxon>Eukaryota</taxon>
        <taxon>Metazoa</taxon>
        <taxon>Chordata</taxon>
        <taxon>Craniata</taxon>
        <taxon>Vertebrata</taxon>
        <taxon>Euteleostomi</taxon>
        <taxon>Actinopterygii</taxon>
        <taxon>Neopterygii</taxon>
        <taxon>Teleostei</taxon>
        <taxon>Ostariophysi</taxon>
        <taxon>Cypriniformes</taxon>
        <taxon>Cyprinidae</taxon>
        <taxon>Cyprininae</taxon>
        <taxon>Sinocyclocheilus</taxon>
    </lineage>
</organism>
<evidence type="ECO:0000313" key="7">
    <source>
        <dbReference type="Proteomes" id="UP000472270"/>
    </source>
</evidence>
<dbReference type="Pfam" id="PF04970">
    <property type="entry name" value="LRAT"/>
    <property type="match status" value="1"/>
</dbReference>